<dbReference type="InterPro" id="IPR013149">
    <property type="entry name" value="ADH-like_C"/>
</dbReference>
<gene>
    <name evidence="4" type="ORF">PAC_18149</name>
</gene>
<dbReference type="PANTHER" id="PTHR48106">
    <property type="entry name" value="QUINONE OXIDOREDUCTASE PIG3-RELATED"/>
    <property type="match status" value="1"/>
</dbReference>
<dbReference type="Proteomes" id="UP000184330">
    <property type="component" value="Unassembled WGS sequence"/>
</dbReference>
<dbReference type="GO" id="GO:0035925">
    <property type="term" value="F:mRNA 3'-UTR AU-rich region binding"/>
    <property type="evidence" value="ECO:0007669"/>
    <property type="project" value="TreeGrafter"/>
</dbReference>
<dbReference type="Pfam" id="PF08240">
    <property type="entry name" value="ADH_N"/>
    <property type="match status" value="1"/>
</dbReference>
<dbReference type="PANTHER" id="PTHR48106:SF13">
    <property type="entry name" value="QUINONE OXIDOREDUCTASE-RELATED"/>
    <property type="match status" value="1"/>
</dbReference>
<dbReference type="SUPFAM" id="SSF51735">
    <property type="entry name" value="NAD(P)-binding Rossmann-fold domains"/>
    <property type="match status" value="1"/>
</dbReference>
<reference evidence="4 5" key="1">
    <citation type="submission" date="2016-03" db="EMBL/GenBank/DDBJ databases">
        <authorList>
            <person name="Ploux O."/>
        </authorList>
    </citation>
    <scope>NUCLEOTIDE SEQUENCE [LARGE SCALE GENOMIC DNA]</scope>
    <source>
        <strain evidence="4 5">UAMH 11012</strain>
    </source>
</reference>
<evidence type="ECO:0000256" key="1">
    <source>
        <dbReference type="ARBA" id="ARBA00022857"/>
    </source>
</evidence>
<dbReference type="Gene3D" id="3.90.180.10">
    <property type="entry name" value="Medium-chain alcohol dehydrogenases, catalytic domain"/>
    <property type="match status" value="1"/>
</dbReference>
<name>A0A1L7XT85_9HELO</name>
<dbReference type="InterPro" id="IPR011032">
    <property type="entry name" value="GroES-like_sf"/>
</dbReference>
<keyword evidence="5" id="KW-1185">Reference proteome</keyword>
<proteinExistence type="predicted"/>
<dbReference type="InterPro" id="IPR036291">
    <property type="entry name" value="NAD(P)-bd_dom_sf"/>
</dbReference>
<protein>
    <recommendedName>
        <fullName evidence="3">Enoyl reductase (ER) domain-containing protein</fullName>
    </recommendedName>
</protein>
<feature type="domain" description="Enoyl reductase (ER)" evidence="3">
    <location>
        <begin position="26"/>
        <end position="355"/>
    </location>
</feature>
<dbReference type="GO" id="GO:0070402">
    <property type="term" value="F:NADPH binding"/>
    <property type="evidence" value="ECO:0007669"/>
    <property type="project" value="TreeGrafter"/>
</dbReference>
<keyword evidence="2" id="KW-0560">Oxidoreductase</keyword>
<evidence type="ECO:0000259" key="3">
    <source>
        <dbReference type="SMART" id="SM00829"/>
    </source>
</evidence>
<sequence length="367" mass="39086">MSSLLSIPNTSPTPDQPGRWVVTKFGKPSVLKWESWDPTLELSGDEVLIRIIVAGIAGVDNIQRAGGYPADPRASKPGFTTGYDLVGEVVALGNSVPQDGNLTIGDRVTSLCVLGAHATHIVLPHVDVIRIERVDDPIKIGALPLNYMTAWGMLKHSGVQLSPGSTILIGAASGGLGTAVAQLVKAFNMGIRMIGTCSPSKFDYVSSLGVEPIDRNAPNLVEQVRKLTNEEGVDVAYDGVCSEESLKNSLAATKANVGRVIVFGVMGNIAADGSGVLKTSQEIFAERLQPPRITFFALDTSFYKKAEIAEFHEIVKKVRSGELDPVVFKLLRLSQATEAHDLLISGSSVKGKMMFVVDADLAAQHGI</sequence>
<organism evidence="4 5">
    <name type="scientific">Phialocephala subalpina</name>
    <dbReference type="NCBI Taxonomy" id="576137"/>
    <lineage>
        <taxon>Eukaryota</taxon>
        <taxon>Fungi</taxon>
        <taxon>Dikarya</taxon>
        <taxon>Ascomycota</taxon>
        <taxon>Pezizomycotina</taxon>
        <taxon>Leotiomycetes</taxon>
        <taxon>Helotiales</taxon>
        <taxon>Mollisiaceae</taxon>
        <taxon>Phialocephala</taxon>
        <taxon>Phialocephala fortinii species complex</taxon>
    </lineage>
</organism>
<dbReference type="AlphaFoldDB" id="A0A1L7XT85"/>
<keyword evidence="1" id="KW-0521">NADP</keyword>
<dbReference type="GO" id="GO:0005829">
    <property type="term" value="C:cytosol"/>
    <property type="evidence" value="ECO:0007669"/>
    <property type="project" value="TreeGrafter"/>
</dbReference>
<dbReference type="OrthoDB" id="48317at2759"/>
<dbReference type="STRING" id="576137.A0A1L7XT85"/>
<dbReference type="Pfam" id="PF00107">
    <property type="entry name" value="ADH_zinc_N"/>
    <property type="match status" value="1"/>
</dbReference>
<dbReference type="Gene3D" id="3.40.50.720">
    <property type="entry name" value="NAD(P)-binding Rossmann-like Domain"/>
    <property type="match status" value="1"/>
</dbReference>
<dbReference type="GO" id="GO:0003960">
    <property type="term" value="F:quinone reductase (NADPH) activity"/>
    <property type="evidence" value="ECO:0007669"/>
    <property type="project" value="TreeGrafter"/>
</dbReference>
<evidence type="ECO:0000256" key="2">
    <source>
        <dbReference type="ARBA" id="ARBA00023002"/>
    </source>
</evidence>
<accession>A0A1L7XT85</accession>
<dbReference type="InterPro" id="IPR013154">
    <property type="entry name" value="ADH-like_N"/>
</dbReference>
<evidence type="ECO:0000313" key="4">
    <source>
        <dbReference type="EMBL" id="CZR68250.1"/>
    </source>
</evidence>
<evidence type="ECO:0000313" key="5">
    <source>
        <dbReference type="Proteomes" id="UP000184330"/>
    </source>
</evidence>
<dbReference type="SMART" id="SM00829">
    <property type="entry name" value="PKS_ER"/>
    <property type="match status" value="1"/>
</dbReference>
<dbReference type="EMBL" id="FJOG01000052">
    <property type="protein sequence ID" value="CZR68250.1"/>
    <property type="molecule type" value="Genomic_DNA"/>
</dbReference>
<dbReference type="InterPro" id="IPR020843">
    <property type="entry name" value="ER"/>
</dbReference>
<dbReference type="SUPFAM" id="SSF50129">
    <property type="entry name" value="GroES-like"/>
    <property type="match status" value="1"/>
</dbReference>